<organism evidence="1 2">
    <name type="scientific">Flaviaesturariibacter amylovorans</name>
    <dbReference type="NCBI Taxonomy" id="1084520"/>
    <lineage>
        <taxon>Bacteria</taxon>
        <taxon>Pseudomonadati</taxon>
        <taxon>Bacteroidota</taxon>
        <taxon>Chitinophagia</taxon>
        <taxon>Chitinophagales</taxon>
        <taxon>Chitinophagaceae</taxon>
        <taxon>Flaviaestuariibacter</taxon>
    </lineage>
</organism>
<comment type="caution">
    <text evidence="1">The sequence shown here is derived from an EMBL/GenBank/DDBJ whole genome shotgun (WGS) entry which is preliminary data.</text>
</comment>
<sequence length="209" mass="24047">MTKLEQLYNSIQNLKELGVQLPDKLIEETSRIEEEIIREEIIPKVKEAINPVITQIQRELVLVVEYIPDEPLAVRITRKRSFSAPEEIEVINHNPKPFTPKKGYSVPLHSKSEKTVLSVRFPDGKVVSERFAYETLVKCISIIGYEKIQPLNMSRAGVPLISNKKDDYYRQTELKPGVLVMTHSSTQDKKQQLDEISRRLNLNLIVDIV</sequence>
<accession>A0ABP8HJH8</accession>
<proteinExistence type="predicted"/>
<evidence type="ECO:0000313" key="1">
    <source>
        <dbReference type="EMBL" id="GAA4340102.1"/>
    </source>
</evidence>
<dbReference type="RefSeq" id="WP_345257396.1">
    <property type="nucleotide sequence ID" value="NZ_BAABGY010000013.1"/>
</dbReference>
<protein>
    <submittedName>
        <fullName evidence="1">Uncharacterized protein</fullName>
    </submittedName>
</protein>
<reference evidence="2" key="1">
    <citation type="journal article" date="2019" name="Int. J. Syst. Evol. Microbiol.">
        <title>The Global Catalogue of Microorganisms (GCM) 10K type strain sequencing project: providing services to taxonomists for standard genome sequencing and annotation.</title>
        <authorList>
            <consortium name="The Broad Institute Genomics Platform"/>
            <consortium name="The Broad Institute Genome Sequencing Center for Infectious Disease"/>
            <person name="Wu L."/>
            <person name="Ma J."/>
        </authorList>
    </citation>
    <scope>NUCLEOTIDE SEQUENCE [LARGE SCALE GENOMIC DNA]</scope>
    <source>
        <strain evidence="2">JCM 17919</strain>
    </source>
</reference>
<gene>
    <name evidence="1" type="ORF">GCM10023184_37620</name>
</gene>
<evidence type="ECO:0000313" key="2">
    <source>
        <dbReference type="Proteomes" id="UP001501725"/>
    </source>
</evidence>
<name>A0ABP8HJH8_9BACT</name>
<dbReference type="Proteomes" id="UP001501725">
    <property type="component" value="Unassembled WGS sequence"/>
</dbReference>
<keyword evidence="2" id="KW-1185">Reference proteome</keyword>
<dbReference type="EMBL" id="BAABGY010000013">
    <property type="protein sequence ID" value="GAA4340102.1"/>
    <property type="molecule type" value="Genomic_DNA"/>
</dbReference>